<evidence type="ECO:0008006" key="4">
    <source>
        <dbReference type="Google" id="ProtNLM"/>
    </source>
</evidence>
<proteinExistence type="predicted"/>
<feature type="compositionally biased region" description="Basic residues" evidence="1">
    <location>
        <begin position="312"/>
        <end position="321"/>
    </location>
</feature>
<keyword evidence="3" id="KW-1185">Reference proteome</keyword>
<dbReference type="OrthoDB" id="10629669at2759"/>
<dbReference type="Proteomes" id="UP000807716">
    <property type="component" value="Unassembled WGS sequence"/>
</dbReference>
<feature type="region of interest" description="Disordered" evidence="1">
    <location>
        <begin position="1"/>
        <end position="21"/>
    </location>
</feature>
<comment type="caution">
    <text evidence="2">The sequence shown here is derived from an EMBL/GenBank/DDBJ whole genome shotgun (WGS) entry which is preliminary data.</text>
</comment>
<sequence length="341" mass="38077">KKNKKPVPSMPDPPPPPTPEAIMEGLYQELQKLRNDFGTLQQLTNQSMLDNSNLRTQIKESEGRHTAELAAFKESSNASMQAQLESAKAKQVIDVVNKSPYKSDAPLGLSDDLPLVEATGRLPYMLPPHVPFFNGKEGVGTWAMAVNELWVRVPFKNLSYLGRLRTLSAITLGRPAEVVASETRDVVKNGYVGREWNQFWVTLVNAFGGEQNNMVLRTMLSTMRIRPGETLAAYLGRFEDEASRHVPPLTPREKFSLFCQAGPSHMVDKIITHAVSEDWTSLRNVVLAQSHTDLLRASTRQARGESSSSSNKGHKDHKNNHAKPAQQVHKQPYKSQEADFQ</sequence>
<dbReference type="EMBL" id="JAAAJB010001462">
    <property type="protein sequence ID" value="KAG0247933.1"/>
    <property type="molecule type" value="Genomic_DNA"/>
</dbReference>
<evidence type="ECO:0000313" key="2">
    <source>
        <dbReference type="EMBL" id="KAG0247933.1"/>
    </source>
</evidence>
<protein>
    <recommendedName>
        <fullName evidence="4">Retrotransposon gag domain-containing protein</fullName>
    </recommendedName>
</protein>
<accession>A0A9P6PHX2</accession>
<reference evidence="2" key="1">
    <citation type="journal article" date="2020" name="Fungal Divers.">
        <title>Resolving the Mortierellaceae phylogeny through synthesis of multi-gene phylogenetics and phylogenomics.</title>
        <authorList>
            <person name="Vandepol N."/>
            <person name="Liber J."/>
            <person name="Desiro A."/>
            <person name="Na H."/>
            <person name="Kennedy M."/>
            <person name="Barry K."/>
            <person name="Grigoriev I.V."/>
            <person name="Miller A.N."/>
            <person name="O'Donnell K."/>
            <person name="Stajich J.E."/>
            <person name="Bonito G."/>
        </authorList>
    </citation>
    <scope>NUCLEOTIDE SEQUENCE</scope>
    <source>
        <strain evidence="2">BC1065</strain>
    </source>
</reference>
<dbReference type="AlphaFoldDB" id="A0A9P6PHX2"/>
<evidence type="ECO:0000256" key="1">
    <source>
        <dbReference type="SAM" id="MobiDB-lite"/>
    </source>
</evidence>
<feature type="region of interest" description="Disordered" evidence="1">
    <location>
        <begin position="297"/>
        <end position="341"/>
    </location>
</feature>
<feature type="compositionally biased region" description="Polar residues" evidence="1">
    <location>
        <begin position="297"/>
        <end position="311"/>
    </location>
</feature>
<gene>
    <name evidence="2" type="ORF">DFQ27_001395</name>
</gene>
<feature type="non-terminal residue" evidence="2">
    <location>
        <position position="341"/>
    </location>
</feature>
<feature type="non-terminal residue" evidence="2">
    <location>
        <position position="1"/>
    </location>
</feature>
<organism evidence="2 3">
    <name type="scientific">Actinomortierella ambigua</name>
    <dbReference type="NCBI Taxonomy" id="1343610"/>
    <lineage>
        <taxon>Eukaryota</taxon>
        <taxon>Fungi</taxon>
        <taxon>Fungi incertae sedis</taxon>
        <taxon>Mucoromycota</taxon>
        <taxon>Mortierellomycotina</taxon>
        <taxon>Mortierellomycetes</taxon>
        <taxon>Mortierellales</taxon>
        <taxon>Mortierellaceae</taxon>
        <taxon>Actinomortierella</taxon>
    </lineage>
</organism>
<evidence type="ECO:0000313" key="3">
    <source>
        <dbReference type="Proteomes" id="UP000807716"/>
    </source>
</evidence>
<feature type="compositionally biased region" description="Pro residues" evidence="1">
    <location>
        <begin position="8"/>
        <end position="19"/>
    </location>
</feature>
<name>A0A9P6PHX2_9FUNG</name>